<gene>
    <name evidence="1" type="ORF">Tco_0819449</name>
</gene>
<evidence type="ECO:0000313" key="2">
    <source>
        <dbReference type="Proteomes" id="UP001151760"/>
    </source>
</evidence>
<proteinExistence type="predicted"/>
<dbReference type="Proteomes" id="UP001151760">
    <property type="component" value="Unassembled WGS sequence"/>
</dbReference>
<organism evidence="1 2">
    <name type="scientific">Tanacetum coccineum</name>
    <dbReference type="NCBI Taxonomy" id="301880"/>
    <lineage>
        <taxon>Eukaryota</taxon>
        <taxon>Viridiplantae</taxon>
        <taxon>Streptophyta</taxon>
        <taxon>Embryophyta</taxon>
        <taxon>Tracheophyta</taxon>
        <taxon>Spermatophyta</taxon>
        <taxon>Magnoliopsida</taxon>
        <taxon>eudicotyledons</taxon>
        <taxon>Gunneridae</taxon>
        <taxon>Pentapetalae</taxon>
        <taxon>asterids</taxon>
        <taxon>campanulids</taxon>
        <taxon>Asterales</taxon>
        <taxon>Asteraceae</taxon>
        <taxon>Asteroideae</taxon>
        <taxon>Anthemideae</taxon>
        <taxon>Anthemidinae</taxon>
        <taxon>Tanacetum</taxon>
    </lineage>
</organism>
<reference evidence="1" key="1">
    <citation type="journal article" date="2022" name="Int. J. Mol. Sci.">
        <title>Draft Genome of Tanacetum Coccineum: Genomic Comparison of Closely Related Tanacetum-Family Plants.</title>
        <authorList>
            <person name="Yamashiro T."/>
            <person name="Shiraishi A."/>
            <person name="Nakayama K."/>
            <person name="Satake H."/>
        </authorList>
    </citation>
    <scope>NUCLEOTIDE SEQUENCE</scope>
</reference>
<protein>
    <recommendedName>
        <fullName evidence="3">Transposase</fullName>
    </recommendedName>
</protein>
<accession>A0ABQ5A6L5</accession>
<dbReference type="EMBL" id="BQNB010012030">
    <property type="protein sequence ID" value="GJS98279.1"/>
    <property type="molecule type" value="Genomic_DNA"/>
</dbReference>
<evidence type="ECO:0000313" key="1">
    <source>
        <dbReference type="EMBL" id="GJS98279.1"/>
    </source>
</evidence>
<name>A0ABQ5A6L5_9ASTR</name>
<evidence type="ECO:0008006" key="3">
    <source>
        <dbReference type="Google" id="ProtNLM"/>
    </source>
</evidence>
<sequence>MVQKETLLDVVGTSRCHCRVLQSFLVERIKQGNENALKAKYEKSFAPTESYRHDAFHKRDHDDHLDDDSLPEGENSAKIKKISRGSKYIKDEDEVIPEDESPELLNELLRFNKRVPTIADHKRMEATLKDMMKNQFNKDAPVFYGLQRNPNEPPRWVQKEFKMFNKEARLSIQHWKDTWHKRFYIIKCDNRNFPGITISMDLLVLLAKSGEKLRNSRWRRGCPLGTMAGVDVNTLTMEQYLALSLENQALGTIKPEIGGNVNSKSRVNSCAD</sequence>
<keyword evidence="2" id="KW-1185">Reference proteome</keyword>
<comment type="caution">
    <text evidence="1">The sequence shown here is derived from an EMBL/GenBank/DDBJ whole genome shotgun (WGS) entry which is preliminary data.</text>
</comment>
<reference evidence="1" key="2">
    <citation type="submission" date="2022-01" db="EMBL/GenBank/DDBJ databases">
        <authorList>
            <person name="Yamashiro T."/>
            <person name="Shiraishi A."/>
            <person name="Satake H."/>
            <person name="Nakayama K."/>
        </authorList>
    </citation>
    <scope>NUCLEOTIDE SEQUENCE</scope>
</reference>